<name>A0ABT3P5M9_9ALTE</name>
<organism evidence="1 2">
    <name type="scientific">Alteromonas aquimaris</name>
    <dbReference type="NCBI Taxonomy" id="2998417"/>
    <lineage>
        <taxon>Bacteria</taxon>
        <taxon>Pseudomonadati</taxon>
        <taxon>Pseudomonadota</taxon>
        <taxon>Gammaproteobacteria</taxon>
        <taxon>Alteromonadales</taxon>
        <taxon>Alteromonadaceae</taxon>
        <taxon>Alteromonas/Salinimonas group</taxon>
        <taxon>Alteromonas</taxon>
    </lineage>
</organism>
<sequence>MQSNKDNIDLPKNLAEKMLSAQETYDFISYRISSGKPFMAARFGGSESKVIHSLAIKREKEVPREFRDEIKIKSGVTPPVGRVIKYFSYESISAALRSDLMGLWKFSDDESNKRQISLLSVAAPESLTDLDYLNPFIVRHAFQIAPWTSRLSGMRVLVVHPFTKSIDQQIKNIRNIPTINEIWPTDISFTLLSPPITFAGENTDSNWIDELTKLKEKIYKTDFDICFIAAGAYGLPIAGFVKDLGKIAIHLGGSLQLLFGITGSRWENQGYYDFSKLTGWIRPHAKEKPKLHQRIDASSYW</sequence>
<protein>
    <submittedName>
        <fullName evidence="1">Uncharacterized protein</fullName>
    </submittedName>
</protein>
<gene>
    <name evidence="1" type="ORF">OPS25_06055</name>
</gene>
<accession>A0ABT3P5M9</accession>
<dbReference type="Proteomes" id="UP001142810">
    <property type="component" value="Unassembled WGS sequence"/>
</dbReference>
<comment type="caution">
    <text evidence="1">The sequence shown here is derived from an EMBL/GenBank/DDBJ whole genome shotgun (WGS) entry which is preliminary data.</text>
</comment>
<dbReference type="EMBL" id="JAPFRD010000006">
    <property type="protein sequence ID" value="MCW8108057.1"/>
    <property type="molecule type" value="Genomic_DNA"/>
</dbReference>
<keyword evidence="2" id="KW-1185">Reference proteome</keyword>
<proteinExistence type="predicted"/>
<reference evidence="1" key="1">
    <citation type="submission" date="2022-11" db="EMBL/GenBank/DDBJ databases">
        <title>Alteromonas sp. nov., isolated from sea water of the Qingdao.</title>
        <authorList>
            <person name="Wang Q."/>
        </authorList>
    </citation>
    <scope>NUCLEOTIDE SEQUENCE</scope>
    <source>
        <strain evidence="1">ASW11-7</strain>
    </source>
</reference>
<evidence type="ECO:0000313" key="2">
    <source>
        <dbReference type="Proteomes" id="UP001142810"/>
    </source>
</evidence>
<dbReference type="RefSeq" id="WP_265616752.1">
    <property type="nucleotide sequence ID" value="NZ_JAPFRD010000006.1"/>
</dbReference>
<evidence type="ECO:0000313" key="1">
    <source>
        <dbReference type="EMBL" id="MCW8108057.1"/>
    </source>
</evidence>